<evidence type="ECO:0000256" key="10">
    <source>
        <dbReference type="ARBA" id="ARBA00023125"/>
    </source>
</evidence>
<reference evidence="18 19" key="1">
    <citation type="submission" date="2011-06" db="EMBL/GenBank/DDBJ databases">
        <title>A large spectrum of HPV-types in genital warts.</title>
        <authorList>
            <person name="Sturegard E."/>
            <person name="Johansson H.K."/>
            <person name="Johnsson A."/>
            <person name="Gustafsson E."/>
            <person name="Dillner J."/>
            <person name="Forslund O."/>
        </authorList>
    </citation>
    <scope>NUCLEOTIDE SEQUENCE [LARGE SCALE GENOMIC DNA]</scope>
</reference>
<evidence type="ECO:0000256" key="15">
    <source>
        <dbReference type="HAMAP-Rule" id="MF_04000"/>
    </source>
</evidence>
<dbReference type="EC" id="5.6.2.4" evidence="15 16"/>
<dbReference type="Proteomes" id="UP000129753">
    <property type="component" value="Segment"/>
</dbReference>
<feature type="short sequence motif" description="Nuclear export signal" evidence="15">
    <location>
        <begin position="98"/>
        <end position="107"/>
    </location>
</feature>
<dbReference type="Gene3D" id="3.40.1310.10">
    <property type="match status" value="1"/>
</dbReference>
<keyword evidence="4 15" id="KW-1048">Host nucleus</keyword>
<keyword evidence="9 15" id="KW-0067">ATP-binding</keyword>
<evidence type="ECO:0000256" key="13">
    <source>
        <dbReference type="ARBA" id="ARBA00048988"/>
    </source>
</evidence>
<comment type="similarity">
    <text evidence="15 16">Belongs to the papillomaviridae E1 protein family.</text>
</comment>
<evidence type="ECO:0000313" key="19">
    <source>
        <dbReference type="Proteomes" id="UP000129753"/>
    </source>
</evidence>
<dbReference type="InterPro" id="IPR014000">
    <property type="entry name" value="PPV_DNA_helicase_E1_N"/>
</dbReference>
<keyword evidence="2 15" id="KW-0244">Early protein</keyword>
<evidence type="ECO:0000256" key="5">
    <source>
        <dbReference type="ARBA" id="ARBA00022705"/>
    </source>
</evidence>
<comment type="catalytic activity">
    <reaction evidence="13 15 16">
        <text>ATP + H2O = ADP + phosphate + H(+)</text>
        <dbReference type="Rhea" id="RHEA:13065"/>
        <dbReference type="ChEBI" id="CHEBI:15377"/>
        <dbReference type="ChEBI" id="CHEBI:15378"/>
        <dbReference type="ChEBI" id="CHEBI:30616"/>
        <dbReference type="ChEBI" id="CHEBI:43474"/>
        <dbReference type="ChEBI" id="CHEBI:456216"/>
        <dbReference type="EC" id="5.6.2.4"/>
    </reaction>
</comment>
<comment type="subunit">
    <text evidence="15">Can form hexamers. Interacts with E2 protein; this interaction increases E1 DNA binding specificity. Interacts with host DNA polymerase subunit POLA2. Interacts with host single stranded DNA-binding protein RPA1. Interacts with host TOP1; this interaction stimulates the enzymatic activity of TOP1.</text>
</comment>
<dbReference type="Gene3D" id="3.40.50.300">
    <property type="entry name" value="P-loop containing nucleotide triphosphate hydrolases"/>
    <property type="match status" value="1"/>
</dbReference>
<keyword evidence="6 15" id="KW-0547">Nucleotide-binding</keyword>
<evidence type="ECO:0000256" key="9">
    <source>
        <dbReference type="ARBA" id="ARBA00022840"/>
    </source>
</evidence>
<keyword evidence="5 15" id="KW-0235">DNA replication</keyword>
<evidence type="ECO:0000256" key="16">
    <source>
        <dbReference type="PIRNR" id="PIRNR003383"/>
    </source>
</evidence>
<keyword evidence="10 15" id="KW-0238">DNA-binding</keyword>
<feature type="modified residue" description="Phosphoserine; by host" evidence="15">
    <location>
        <position position="90"/>
    </location>
</feature>
<protein>
    <recommendedName>
        <fullName evidence="15 16">Replication protein E1</fullName>
        <ecNumber evidence="15 16">5.6.2.4</ecNumber>
    </recommendedName>
    <alternativeName>
        <fullName evidence="15">ATP-dependent helicase E1</fullName>
    </alternativeName>
    <alternativeName>
        <fullName evidence="15">DNA 3'-5' helicase E1</fullName>
    </alternativeName>
</protein>
<sequence>MGDPNKGTESFESFSVTDSWFVHEAECVDSLQALDEIFEESTDGSVISNLIDDDDEDQVDEGNSLALYTAQVSEESERSLLELKRKYVKSPEHSVATLSPRLEAVRISPRRPIKKRLFEDSGVGEDEAESVNQVFQVEEINNTESASENGATETFLNCNNKRALILAKFKEKFGVPYNELIRAFKSDKTCSNDWVLTVYNVADEVLQSSKILLQQHCVFIQAITFDFSALFLFEFKSAKNRVTIIKLMCQLLNCAECQVICDPPRIRSAPTAFYFYKKLISKTCFVFGPTPNWINRHCIVNHQLANAAENFELSKMVQWAFDNEWIEDAEIAYYYALLADTDSNAAAFLNSNQQAKYVRDCRQMVTLYRRQQMRQMTMGQWIAKCCEKVADNGDWKTIAKFLRHQNVNVVSFLIYLKAFLKCIPKRNCLLFYGPPDTGKSYFCYTLLNFLKGRVVSYMNKNSVFWLQPLADCKIGYIDDATYSAWLHIDVNMRGALDGNKICLDSKHKAPTQTKLPPLLITSNHDVMNDQSLLYLHSRITAIHFPNKMPLTEEGLPVYDINDATWKSFFTKLSRQLDLTLEEEGDESGGTDCAFRCTTGGAAEPN</sequence>
<dbReference type="SUPFAM" id="SSF55464">
    <property type="entry name" value="Origin of replication-binding domain, RBD-like"/>
    <property type="match status" value="1"/>
</dbReference>
<dbReference type="GO" id="GO:0043138">
    <property type="term" value="F:3'-5' DNA helicase activity"/>
    <property type="evidence" value="ECO:0007669"/>
    <property type="project" value="UniProtKB-UniRule"/>
</dbReference>
<feature type="cross-link" description="Glycyl lysine isopeptide (Lys-Gly) (interchain with G-Cter in SUMO)" evidence="15">
    <location>
        <position position="514"/>
    </location>
</feature>
<feature type="domain" description="SF3 helicase" evidence="17">
    <location>
        <begin position="407"/>
        <end position="557"/>
    </location>
</feature>
<comment type="caution">
    <text evidence="15">Lacks conserved residue(s) required for the propagation of feature annotation.</text>
</comment>
<evidence type="ECO:0000256" key="8">
    <source>
        <dbReference type="ARBA" id="ARBA00022806"/>
    </source>
</evidence>
<feature type="modified residue" description="Phosphoserine; by host" evidence="15">
    <location>
        <position position="94"/>
    </location>
</feature>
<comment type="function">
    <text evidence="14 15">ATP-dependent DNA 3'-5' helicase required for initiation of viral DNA replication. It forms a complex with the viral E2 protein. The E1-E2 complex binds to the replication origin which contains binding sites for both proteins. During the initial step, a dimer of E1 interacts with a dimer of protein E2 leading to a complex that binds the viral origin of replication with high specificity. Then, a second dimer of E1 displaces the E2 dimer in an ATP-dependent manner to form the E1 tetramer. Following this, two E1 monomers are added to each half of the site, which results in the formation of two E1 trimers on the viral ori. Subsequently, two hexamers will be created. The double hexamer acts as a bi-directional helicase machinery and unwinds the viral DNA and then recruits the host DNA polymerase to start replication.</text>
</comment>
<feature type="short sequence motif" description="Nuclear localization signal" evidence="15">
    <location>
        <begin position="84"/>
        <end position="86"/>
    </location>
</feature>
<evidence type="ECO:0000259" key="17">
    <source>
        <dbReference type="PROSITE" id="PS51206"/>
    </source>
</evidence>
<evidence type="ECO:0000256" key="3">
    <source>
        <dbReference type="ARBA" id="ARBA00022553"/>
    </source>
</evidence>
<evidence type="ECO:0000256" key="4">
    <source>
        <dbReference type="ARBA" id="ARBA00022562"/>
    </source>
</evidence>
<dbReference type="InterPro" id="IPR037102">
    <property type="entry name" value="Znf_lg_T-Ag_D1_dom_sf"/>
</dbReference>
<evidence type="ECO:0000256" key="12">
    <source>
        <dbReference type="ARBA" id="ARBA00034617"/>
    </source>
</evidence>
<dbReference type="InterPro" id="IPR016393">
    <property type="entry name" value="Rep_E1_papillomaV"/>
</dbReference>
<keyword evidence="3 15" id="KW-0597">Phosphoprotein</keyword>
<evidence type="ECO:0000256" key="6">
    <source>
        <dbReference type="ARBA" id="ARBA00022741"/>
    </source>
</evidence>
<dbReference type="PIRSF" id="PIRSF003383">
    <property type="entry name" value="Rep_E1_papillomaV"/>
    <property type="match status" value="1"/>
</dbReference>
<feature type="binding site" evidence="15">
    <location>
        <begin position="433"/>
        <end position="440"/>
    </location>
    <ligand>
        <name>ATP</name>
        <dbReference type="ChEBI" id="CHEBI:30616"/>
    </ligand>
</feature>
<comment type="subcellular location">
    <subcellularLocation>
        <location evidence="1 15">Host nucleus</location>
    </subcellularLocation>
</comment>
<dbReference type="Pfam" id="PF00524">
    <property type="entry name" value="PPV_E1_N"/>
    <property type="match status" value="1"/>
</dbReference>
<dbReference type="InterPro" id="IPR027417">
    <property type="entry name" value="P-loop_NTPase"/>
</dbReference>
<dbReference type="InterPro" id="IPR046832">
    <property type="entry name" value="PPV_E1_DBD"/>
</dbReference>
<keyword evidence="15" id="KW-0832">Ubl conjugation</keyword>
<comment type="PTM">
    <text evidence="15">Sumoylated.</text>
</comment>
<evidence type="ECO:0000256" key="1">
    <source>
        <dbReference type="ARBA" id="ARBA00004147"/>
    </source>
</evidence>
<dbReference type="InterPro" id="IPR001177">
    <property type="entry name" value="PPV_DNA_helicase_E1_C"/>
</dbReference>
<proteinExistence type="inferred from homology"/>
<dbReference type="GO" id="GO:0006260">
    <property type="term" value="P:DNA replication"/>
    <property type="evidence" value="ECO:0007669"/>
    <property type="project" value="UniProtKB-UniRule"/>
</dbReference>
<evidence type="ECO:0000256" key="7">
    <source>
        <dbReference type="ARBA" id="ARBA00022801"/>
    </source>
</evidence>
<dbReference type="InterPro" id="IPR046935">
    <property type="entry name" value="PPV_E1_DBD_sf"/>
</dbReference>
<dbReference type="EMBL" id="JN171845">
    <property type="protein sequence ID" value="AET11874.1"/>
    <property type="molecule type" value="Genomic_DNA"/>
</dbReference>
<comment type="function">
    <text evidence="16">ATP-dependent DNA helicase required for initiation of viral DNA replication. It forms a complex with the viral E2 protein. The E1-E2 complex binds to the replication origin which contains binding sites for both proteins.</text>
</comment>
<keyword evidence="8 15" id="KW-0347">Helicase</keyword>
<accession>G8GMM6</accession>
<dbReference type="Pfam" id="PF20450">
    <property type="entry name" value="PPV_E1_DBD"/>
    <property type="match status" value="1"/>
</dbReference>
<evidence type="ECO:0000256" key="11">
    <source>
        <dbReference type="ARBA" id="ARBA00023235"/>
    </source>
</evidence>
<dbReference type="GO" id="GO:0003677">
    <property type="term" value="F:DNA binding"/>
    <property type="evidence" value="ECO:0007669"/>
    <property type="project" value="UniProtKB-UniRule"/>
</dbReference>
<organism evidence="18 19">
    <name type="scientific">human papillomavirus 153</name>
    <dbReference type="NCBI Taxonomy" id="1110710"/>
    <lineage>
        <taxon>Viruses</taxon>
        <taxon>Monodnaviria</taxon>
        <taxon>Shotokuvirae</taxon>
        <taxon>Cossaviricota</taxon>
        <taxon>Papovaviricetes</taxon>
        <taxon>Zurhausenvirales</taxon>
        <taxon>Papillomaviridae</taxon>
        <taxon>Firstpapillomavirinae</taxon>
        <taxon>Gammapapillomavirus</taxon>
        <taxon>Gammapapillomavirus 13</taxon>
    </lineage>
</organism>
<dbReference type="HAMAP" id="MF_04000">
    <property type="entry name" value="PPV_E1"/>
    <property type="match status" value="1"/>
</dbReference>
<gene>
    <name evidence="15 18" type="primary">E1</name>
</gene>
<keyword evidence="7 15" id="KW-0378">Hydrolase</keyword>
<dbReference type="GO" id="GO:0042025">
    <property type="term" value="C:host cell nucleus"/>
    <property type="evidence" value="ECO:0007669"/>
    <property type="project" value="UniProtKB-SubCell"/>
</dbReference>
<feature type="modified residue" description="Phosphoserine; by host" evidence="15">
    <location>
        <position position="99"/>
    </location>
</feature>
<keyword evidence="15" id="KW-1017">Isopeptide bond</keyword>
<evidence type="ECO:0000256" key="14">
    <source>
        <dbReference type="ARBA" id="ARBA00093297"/>
    </source>
</evidence>
<name>G8GMM6_9PAPI</name>
<dbReference type="PROSITE" id="PS51206">
    <property type="entry name" value="SF3_HELICASE_1"/>
    <property type="match status" value="1"/>
</dbReference>
<evidence type="ECO:0000313" key="18">
    <source>
        <dbReference type="EMBL" id="AET11874.1"/>
    </source>
</evidence>
<evidence type="ECO:0000256" key="2">
    <source>
        <dbReference type="ARBA" id="ARBA00022518"/>
    </source>
</evidence>
<comment type="PTM">
    <text evidence="15">Phosphorylated.</text>
</comment>
<dbReference type="GO" id="GO:0005524">
    <property type="term" value="F:ATP binding"/>
    <property type="evidence" value="ECO:0007669"/>
    <property type="project" value="UniProtKB-UniRule"/>
</dbReference>
<keyword evidence="11 15" id="KW-0413">Isomerase</keyword>
<dbReference type="Gene3D" id="1.10.10.510">
    <property type="entry name" value="Zinc finger, large T-antigen D1 domain"/>
    <property type="match status" value="1"/>
</dbReference>
<dbReference type="InterPro" id="IPR014015">
    <property type="entry name" value="Helicase_SF3_DNA-vir"/>
</dbReference>
<comment type="catalytic activity">
    <reaction evidence="12 15">
        <text>Couples ATP hydrolysis with the unwinding of duplex DNA by translocating in the 3'-5' direction.</text>
        <dbReference type="EC" id="5.6.2.4"/>
    </reaction>
</comment>
<dbReference type="Pfam" id="PF00519">
    <property type="entry name" value="PPV_E1_C"/>
    <property type="match status" value="1"/>
</dbReference>
<dbReference type="GO" id="GO:0016887">
    <property type="term" value="F:ATP hydrolysis activity"/>
    <property type="evidence" value="ECO:0007669"/>
    <property type="project" value="RHEA"/>
</dbReference>
<dbReference type="SUPFAM" id="SSF52540">
    <property type="entry name" value="P-loop containing nucleoside triphosphate hydrolases"/>
    <property type="match status" value="1"/>
</dbReference>